<dbReference type="InterPro" id="IPR051159">
    <property type="entry name" value="Hexapeptide_acetyltransf"/>
</dbReference>
<dbReference type="PANTHER" id="PTHR23416">
    <property type="entry name" value="SIALIC ACID SYNTHASE-RELATED"/>
    <property type="match status" value="1"/>
</dbReference>
<dbReference type="Gene3D" id="2.160.10.10">
    <property type="entry name" value="Hexapeptide repeat proteins"/>
    <property type="match status" value="2"/>
</dbReference>
<gene>
    <name evidence="3" type="ORF">GCM10017667_54040</name>
</gene>
<evidence type="ECO:0000256" key="1">
    <source>
        <dbReference type="ARBA" id="ARBA00022679"/>
    </source>
</evidence>
<dbReference type="EMBL" id="BNBE01000002">
    <property type="protein sequence ID" value="GHG13391.1"/>
    <property type="molecule type" value="Genomic_DNA"/>
</dbReference>
<proteinExistence type="predicted"/>
<name>A0A919BTT3_STRFL</name>
<keyword evidence="4" id="KW-1185">Reference proteome</keyword>
<keyword evidence="2" id="KW-0677">Repeat</keyword>
<protein>
    <recommendedName>
        <fullName evidence="5">Acetyltransferase</fullName>
    </recommendedName>
</protein>
<dbReference type="PANTHER" id="PTHR23416:SF78">
    <property type="entry name" value="LIPOPOLYSACCHARIDE BIOSYNTHESIS O-ACETYL TRANSFERASE WBBJ-RELATED"/>
    <property type="match status" value="1"/>
</dbReference>
<dbReference type="AlphaFoldDB" id="A0A919BTT3"/>
<evidence type="ECO:0000313" key="3">
    <source>
        <dbReference type="EMBL" id="GHG13391.1"/>
    </source>
</evidence>
<accession>A0A919BTT3</accession>
<keyword evidence="1" id="KW-0808">Transferase</keyword>
<dbReference type="InterPro" id="IPR018357">
    <property type="entry name" value="Hexapep_transf_CS"/>
</dbReference>
<evidence type="ECO:0000256" key="2">
    <source>
        <dbReference type="ARBA" id="ARBA00022737"/>
    </source>
</evidence>
<dbReference type="Proteomes" id="UP000632849">
    <property type="component" value="Unassembled WGS sequence"/>
</dbReference>
<reference evidence="3" key="1">
    <citation type="journal article" date="2014" name="Int. J. Syst. Evol. Microbiol.">
        <title>Complete genome sequence of Corynebacterium casei LMG S-19264T (=DSM 44701T), isolated from a smear-ripened cheese.</title>
        <authorList>
            <consortium name="US DOE Joint Genome Institute (JGI-PGF)"/>
            <person name="Walter F."/>
            <person name="Albersmeier A."/>
            <person name="Kalinowski J."/>
            <person name="Ruckert C."/>
        </authorList>
    </citation>
    <scope>NUCLEOTIDE SEQUENCE</scope>
    <source>
        <strain evidence="3">JCM 4122</strain>
    </source>
</reference>
<dbReference type="CDD" id="cd04647">
    <property type="entry name" value="LbH_MAT_like"/>
    <property type="match status" value="1"/>
</dbReference>
<dbReference type="InterPro" id="IPR011004">
    <property type="entry name" value="Trimer_LpxA-like_sf"/>
</dbReference>
<evidence type="ECO:0000313" key="4">
    <source>
        <dbReference type="Proteomes" id="UP000632849"/>
    </source>
</evidence>
<comment type="caution">
    <text evidence="3">The sequence shown here is derived from an EMBL/GenBank/DDBJ whole genome shotgun (WGS) entry which is preliminary data.</text>
</comment>
<organism evidence="3 4">
    <name type="scientific">Streptomyces filamentosus</name>
    <name type="common">Streptomyces roseosporus</name>
    <dbReference type="NCBI Taxonomy" id="67294"/>
    <lineage>
        <taxon>Bacteria</taxon>
        <taxon>Bacillati</taxon>
        <taxon>Actinomycetota</taxon>
        <taxon>Actinomycetes</taxon>
        <taxon>Kitasatosporales</taxon>
        <taxon>Streptomycetaceae</taxon>
        <taxon>Streptomyces</taxon>
    </lineage>
</organism>
<evidence type="ECO:0008006" key="5">
    <source>
        <dbReference type="Google" id="ProtNLM"/>
    </source>
</evidence>
<reference evidence="3" key="2">
    <citation type="submission" date="2020-09" db="EMBL/GenBank/DDBJ databases">
        <authorList>
            <person name="Sun Q."/>
            <person name="Ohkuma M."/>
        </authorList>
    </citation>
    <scope>NUCLEOTIDE SEQUENCE</scope>
    <source>
        <strain evidence="3">JCM 4122</strain>
    </source>
</reference>
<sequence>MREACFPGVELRVGRMEIGEGVRIGEGTVIVADDLVLGAGAVIGPGCDLRSARLEFGPGVRVGEGGRWLVADLARLGAGTVVDAGAEVVCRELTIAEGTYVGHRLRIGAGATMEERSLVRIGARCQIAPDVTLNCTEPVVIGDEVGISAQVAVFTHGYHAGHPVRDGHAAAFAGVGVEDGVWLGFRSVLLPGVRVGAGTVVAASATVTRPLPARVLAAGVPATVKRHLQPRALDATQRREMVSALVEGWIERLAFKGLAVRSVPGGEGRAGWEVTGRGGRWSVLLTVGAGEVSVELRPDGGEMVVFGFGEPLTVRGVLDELGHDLRDHCRRATWLFPYESNSQGLMPQRFARLLDGAGHGPA</sequence>
<dbReference type="SUPFAM" id="SSF51161">
    <property type="entry name" value="Trimeric LpxA-like enzymes"/>
    <property type="match status" value="2"/>
</dbReference>
<dbReference type="GO" id="GO:0016740">
    <property type="term" value="F:transferase activity"/>
    <property type="evidence" value="ECO:0007669"/>
    <property type="project" value="UniProtKB-KW"/>
</dbReference>
<dbReference type="PROSITE" id="PS00101">
    <property type="entry name" value="HEXAPEP_TRANSFERASES"/>
    <property type="match status" value="1"/>
</dbReference>